<gene>
    <name evidence="1" type="ORF">Nepgr_021757</name>
</gene>
<organism evidence="1 2">
    <name type="scientific">Nepenthes gracilis</name>
    <name type="common">Slender pitcher plant</name>
    <dbReference type="NCBI Taxonomy" id="150966"/>
    <lineage>
        <taxon>Eukaryota</taxon>
        <taxon>Viridiplantae</taxon>
        <taxon>Streptophyta</taxon>
        <taxon>Embryophyta</taxon>
        <taxon>Tracheophyta</taxon>
        <taxon>Spermatophyta</taxon>
        <taxon>Magnoliopsida</taxon>
        <taxon>eudicotyledons</taxon>
        <taxon>Gunneridae</taxon>
        <taxon>Pentapetalae</taxon>
        <taxon>Caryophyllales</taxon>
        <taxon>Nepenthaceae</taxon>
        <taxon>Nepenthes</taxon>
    </lineage>
</organism>
<comment type="caution">
    <text evidence="1">The sequence shown here is derived from an EMBL/GenBank/DDBJ whole genome shotgun (WGS) entry which is preliminary data.</text>
</comment>
<name>A0AAD3SZK0_NEPGR</name>
<keyword evidence="2" id="KW-1185">Reference proteome</keyword>
<dbReference type="AlphaFoldDB" id="A0AAD3SZK0"/>
<evidence type="ECO:0000313" key="1">
    <source>
        <dbReference type="EMBL" id="GMH19916.1"/>
    </source>
</evidence>
<proteinExistence type="predicted"/>
<dbReference type="EMBL" id="BSYO01000021">
    <property type="protein sequence ID" value="GMH19916.1"/>
    <property type="molecule type" value="Genomic_DNA"/>
</dbReference>
<protein>
    <submittedName>
        <fullName evidence="1">Uncharacterized protein</fullName>
    </submittedName>
</protein>
<reference evidence="1" key="1">
    <citation type="submission" date="2023-05" db="EMBL/GenBank/DDBJ databases">
        <title>Nepenthes gracilis genome sequencing.</title>
        <authorList>
            <person name="Fukushima K."/>
        </authorList>
    </citation>
    <scope>NUCLEOTIDE SEQUENCE</scope>
    <source>
        <strain evidence="1">SING2019-196</strain>
    </source>
</reference>
<accession>A0AAD3SZK0</accession>
<dbReference type="Proteomes" id="UP001279734">
    <property type="component" value="Unassembled WGS sequence"/>
</dbReference>
<evidence type="ECO:0000313" key="2">
    <source>
        <dbReference type="Proteomes" id="UP001279734"/>
    </source>
</evidence>
<sequence>MMLVDFRLIFSLQWQMKMDLMMEQLRPLLAEPYDSISYAFVTYRSCAIDLVEGESPPSSAILLVLVPSHFPTFVVRQLFHDFSTYHAGYATLVGAIDFTAYEIEYYGKWQSFFVCNINMLSVTIRPGLKLTLLDFLRAALGILELP</sequence>